<gene>
    <name evidence="1" type="ORF">HK097_008176</name>
</gene>
<comment type="caution">
    <text evidence="1">The sequence shown here is derived from an EMBL/GenBank/DDBJ whole genome shotgun (WGS) entry which is preliminary data.</text>
</comment>
<dbReference type="AlphaFoldDB" id="A0AAD5SCT9"/>
<accession>A0AAD5SCT9</accession>
<feature type="non-terminal residue" evidence="1">
    <location>
        <position position="1"/>
    </location>
</feature>
<proteinExistence type="predicted"/>
<dbReference type="EMBL" id="JADGJD010000467">
    <property type="protein sequence ID" value="KAJ3050828.1"/>
    <property type="molecule type" value="Genomic_DNA"/>
</dbReference>
<protein>
    <submittedName>
        <fullName evidence="1">Uncharacterized protein</fullName>
    </submittedName>
</protein>
<evidence type="ECO:0000313" key="2">
    <source>
        <dbReference type="Proteomes" id="UP001212841"/>
    </source>
</evidence>
<reference evidence="1" key="1">
    <citation type="submission" date="2020-05" db="EMBL/GenBank/DDBJ databases">
        <title>Phylogenomic resolution of chytrid fungi.</title>
        <authorList>
            <person name="Stajich J.E."/>
            <person name="Amses K."/>
            <person name="Simmons R."/>
            <person name="Seto K."/>
            <person name="Myers J."/>
            <person name="Bonds A."/>
            <person name="Quandt C.A."/>
            <person name="Barry K."/>
            <person name="Liu P."/>
            <person name="Grigoriev I."/>
            <person name="Longcore J.E."/>
            <person name="James T.Y."/>
        </authorList>
    </citation>
    <scope>NUCLEOTIDE SEQUENCE</scope>
    <source>
        <strain evidence="1">JEL0318</strain>
    </source>
</reference>
<dbReference type="Proteomes" id="UP001212841">
    <property type="component" value="Unassembled WGS sequence"/>
</dbReference>
<keyword evidence="2" id="KW-1185">Reference proteome</keyword>
<evidence type="ECO:0000313" key="1">
    <source>
        <dbReference type="EMBL" id="KAJ3050828.1"/>
    </source>
</evidence>
<organism evidence="1 2">
    <name type="scientific">Rhizophlyctis rosea</name>
    <dbReference type="NCBI Taxonomy" id="64517"/>
    <lineage>
        <taxon>Eukaryota</taxon>
        <taxon>Fungi</taxon>
        <taxon>Fungi incertae sedis</taxon>
        <taxon>Chytridiomycota</taxon>
        <taxon>Chytridiomycota incertae sedis</taxon>
        <taxon>Chytridiomycetes</taxon>
        <taxon>Rhizophlyctidales</taxon>
        <taxon>Rhizophlyctidaceae</taxon>
        <taxon>Rhizophlyctis</taxon>
    </lineage>
</organism>
<sequence length="139" mass="14187">GGFLGSLLDLAAELTDPAVTDREEARDLGKVVGNFMLGLAADLVASAVVRMKEGKDAGVDLTALLGATGGVKAAMISRSQLLDAAKYLFSNQIGCCEMCAGEMIKALTGGDVANGVNAEDVEVVFAGLGSKVQEGPRLK</sequence>
<name>A0AAD5SCT9_9FUNG</name>